<name>A0A7J5TRQ9_9BACT</name>
<sequence length="609" mass="69577">MLSGIINRQGKSPKGADETHLVFLSSIRQIAYLLSSVKADEDGWFKATSITSNASVSSLNLYDLTYQDEQSGQTISAYVILYDAGFGQDLQQHPELEKAYNQLFWGNKPVIVLTTYPSAGNGVNLQYYGERSDFENHRSAGKRDFRYLHLLDSPYFYFNGINREATTAENLAAIKRDVYSLMKLLHAKQLSEAHAISQLSNIRKIDRFNRQYVAMPDGVLNQLSVFIQAIGRIERVWQPTPQQTLFVDRSVYQAFEQFCTAEEFKSERNNFLRYASASMHQVINLLSGYAHKHRTHIEDELHDIRRANLQAKAAIHQLVVEIQQFRQHGKPADIRNRWQRLREDVLRHTMQAHSIEEIKGTFQTDYILDGTLYINKHQQIAPPSTHTAEFEPWNLNSVYYPLTRQKNSALTNYLRVRGYELGFLNSGPFFLPYVYQAILMGAIGEEATQAILSMKGILATAEVIPDRLFEVVDLQVVDRPIYIDCKNFGTRTITQFALPPDDPLYHPALNDTHFKGKMIHKWHQIDHYQQTEPSGKRVLQSPEPIRLIVINLVSDDDGALRYYDTQFEPVGSWEDARIVVLTGALKTNPSTAIDLLTPAFHALAAHLTL</sequence>
<organism evidence="1 2">
    <name type="scientific">Rudanella paleaurantiibacter</name>
    <dbReference type="NCBI Taxonomy" id="2614655"/>
    <lineage>
        <taxon>Bacteria</taxon>
        <taxon>Pseudomonadati</taxon>
        <taxon>Bacteroidota</taxon>
        <taxon>Cytophagia</taxon>
        <taxon>Cytophagales</taxon>
        <taxon>Cytophagaceae</taxon>
        <taxon>Rudanella</taxon>
    </lineage>
</organism>
<gene>
    <name evidence="1" type="ORF">F5984_25965</name>
</gene>
<protein>
    <submittedName>
        <fullName evidence="1">Uncharacterized protein</fullName>
    </submittedName>
</protein>
<dbReference type="Proteomes" id="UP000488299">
    <property type="component" value="Unassembled WGS sequence"/>
</dbReference>
<evidence type="ECO:0000313" key="2">
    <source>
        <dbReference type="Proteomes" id="UP000488299"/>
    </source>
</evidence>
<proteinExistence type="predicted"/>
<dbReference type="AlphaFoldDB" id="A0A7J5TRQ9"/>
<keyword evidence="2" id="KW-1185">Reference proteome</keyword>
<accession>A0A7J5TRQ9</accession>
<evidence type="ECO:0000313" key="1">
    <source>
        <dbReference type="EMBL" id="KAB7725492.1"/>
    </source>
</evidence>
<dbReference type="RefSeq" id="WP_152127258.1">
    <property type="nucleotide sequence ID" value="NZ_WELI01000022.1"/>
</dbReference>
<comment type="caution">
    <text evidence="1">The sequence shown here is derived from an EMBL/GenBank/DDBJ whole genome shotgun (WGS) entry which is preliminary data.</text>
</comment>
<dbReference type="EMBL" id="WELI01000022">
    <property type="protein sequence ID" value="KAB7725492.1"/>
    <property type="molecule type" value="Genomic_DNA"/>
</dbReference>
<reference evidence="1 2" key="1">
    <citation type="submission" date="2019-10" db="EMBL/GenBank/DDBJ databases">
        <title>Rudanella paleaurantiibacter sp. nov., isolated from sludge.</title>
        <authorList>
            <person name="Xu S.Q."/>
        </authorList>
    </citation>
    <scope>NUCLEOTIDE SEQUENCE [LARGE SCALE GENOMIC DNA]</scope>
    <source>
        <strain evidence="1 2">HX-22-17</strain>
    </source>
</reference>